<accession>A0ABU6QTN8</accession>
<protein>
    <submittedName>
        <fullName evidence="2">Uncharacterized protein</fullName>
    </submittedName>
</protein>
<dbReference type="Proteomes" id="UP001341840">
    <property type="component" value="Unassembled WGS sequence"/>
</dbReference>
<keyword evidence="3" id="KW-1185">Reference proteome</keyword>
<dbReference type="EMBL" id="JASCZI010001485">
    <property type="protein sequence ID" value="MED6115055.1"/>
    <property type="molecule type" value="Genomic_DNA"/>
</dbReference>
<proteinExistence type="predicted"/>
<evidence type="ECO:0000313" key="2">
    <source>
        <dbReference type="EMBL" id="MED6115055.1"/>
    </source>
</evidence>
<sequence length="315" mass="35022">MLVLPLDMMVKSQKSLCTTGSAWEHTNQHINGIFILSQVRSFGKLEITHSYYHQCIYRKPIGRPTTKRKTSNDGPIINPAPYKTKRRYGPITCKYCFQTGTIVDHVKRKKEAMARGDTTTSQTQGVGLENQGATTAAEVDEEIAREQEMYWEETLEEVEAETSTNEMNDVNSVTPTVIPSPVRPPPIGPPINPSIRKKSYKKRNFKRPPLSQPYSIRPVAPQPSPLRPPSTTVSPPTVPPPPSFQPCPTVSMHTMQGASAGTTSRFNQYMPTPRAPRINTSKWSMPRFIPPARTNSSTDNNTGRSSGNSNSTPNK</sequence>
<feature type="region of interest" description="Disordered" evidence="1">
    <location>
        <begin position="158"/>
        <end position="315"/>
    </location>
</feature>
<evidence type="ECO:0000313" key="3">
    <source>
        <dbReference type="Proteomes" id="UP001341840"/>
    </source>
</evidence>
<organism evidence="2 3">
    <name type="scientific">Stylosanthes scabra</name>
    <dbReference type="NCBI Taxonomy" id="79078"/>
    <lineage>
        <taxon>Eukaryota</taxon>
        <taxon>Viridiplantae</taxon>
        <taxon>Streptophyta</taxon>
        <taxon>Embryophyta</taxon>
        <taxon>Tracheophyta</taxon>
        <taxon>Spermatophyta</taxon>
        <taxon>Magnoliopsida</taxon>
        <taxon>eudicotyledons</taxon>
        <taxon>Gunneridae</taxon>
        <taxon>Pentapetalae</taxon>
        <taxon>rosids</taxon>
        <taxon>fabids</taxon>
        <taxon>Fabales</taxon>
        <taxon>Fabaceae</taxon>
        <taxon>Papilionoideae</taxon>
        <taxon>50 kb inversion clade</taxon>
        <taxon>dalbergioids sensu lato</taxon>
        <taxon>Dalbergieae</taxon>
        <taxon>Pterocarpus clade</taxon>
        <taxon>Stylosanthes</taxon>
    </lineage>
</organism>
<feature type="compositionally biased region" description="Pro residues" evidence="1">
    <location>
        <begin position="236"/>
        <end position="245"/>
    </location>
</feature>
<comment type="caution">
    <text evidence="2">The sequence shown here is derived from an EMBL/GenBank/DDBJ whole genome shotgun (WGS) entry which is preliminary data.</text>
</comment>
<gene>
    <name evidence="2" type="ORF">PIB30_086508</name>
</gene>
<feature type="compositionally biased region" description="Polar residues" evidence="1">
    <location>
        <begin position="252"/>
        <end position="270"/>
    </location>
</feature>
<name>A0ABU6QTN8_9FABA</name>
<feature type="compositionally biased region" description="Pro residues" evidence="1">
    <location>
        <begin position="181"/>
        <end position="192"/>
    </location>
</feature>
<reference evidence="2 3" key="1">
    <citation type="journal article" date="2023" name="Plants (Basel)">
        <title>Bridging the Gap: Combining Genomics and Transcriptomics Approaches to Understand Stylosanthes scabra, an Orphan Legume from the Brazilian Caatinga.</title>
        <authorList>
            <person name="Ferreira-Neto J.R.C."/>
            <person name="da Silva M.D."/>
            <person name="Binneck E."/>
            <person name="de Melo N.F."/>
            <person name="da Silva R.H."/>
            <person name="de Melo A.L.T.M."/>
            <person name="Pandolfi V."/>
            <person name="Bustamante F.O."/>
            <person name="Brasileiro-Vidal A.C."/>
            <person name="Benko-Iseppon A.M."/>
        </authorList>
    </citation>
    <scope>NUCLEOTIDE SEQUENCE [LARGE SCALE GENOMIC DNA]</scope>
    <source>
        <tissue evidence="2">Leaves</tissue>
    </source>
</reference>
<evidence type="ECO:0000256" key="1">
    <source>
        <dbReference type="SAM" id="MobiDB-lite"/>
    </source>
</evidence>
<feature type="compositionally biased region" description="Basic residues" evidence="1">
    <location>
        <begin position="195"/>
        <end position="206"/>
    </location>
</feature>
<feature type="compositionally biased region" description="Low complexity" evidence="1">
    <location>
        <begin position="293"/>
        <end position="315"/>
    </location>
</feature>
<feature type="compositionally biased region" description="Low complexity" evidence="1">
    <location>
        <begin position="170"/>
        <end position="180"/>
    </location>
</feature>